<dbReference type="EMBL" id="CM042043">
    <property type="protein sequence ID" value="KAI3695711.1"/>
    <property type="molecule type" value="Genomic_DNA"/>
</dbReference>
<gene>
    <name evidence="1" type="ORF">L1987_78710</name>
</gene>
<comment type="caution">
    <text evidence="1">The sequence shown here is derived from an EMBL/GenBank/DDBJ whole genome shotgun (WGS) entry which is preliminary data.</text>
</comment>
<reference evidence="1 2" key="2">
    <citation type="journal article" date="2022" name="Mol. Ecol. Resour.">
        <title>The genomes of chicory, endive, great burdock and yacon provide insights into Asteraceae paleo-polyploidization history and plant inulin production.</title>
        <authorList>
            <person name="Fan W."/>
            <person name="Wang S."/>
            <person name="Wang H."/>
            <person name="Wang A."/>
            <person name="Jiang F."/>
            <person name="Liu H."/>
            <person name="Zhao H."/>
            <person name="Xu D."/>
            <person name="Zhang Y."/>
        </authorList>
    </citation>
    <scope>NUCLEOTIDE SEQUENCE [LARGE SCALE GENOMIC DNA]</scope>
    <source>
        <strain evidence="2">cv. Yunnan</strain>
        <tissue evidence="1">Leaves</tissue>
    </source>
</reference>
<evidence type="ECO:0000313" key="2">
    <source>
        <dbReference type="Proteomes" id="UP001056120"/>
    </source>
</evidence>
<organism evidence="1 2">
    <name type="scientific">Smallanthus sonchifolius</name>
    <dbReference type="NCBI Taxonomy" id="185202"/>
    <lineage>
        <taxon>Eukaryota</taxon>
        <taxon>Viridiplantae</taxon>
        <taxon>Streptophyta</taxon>
        <taxon>Embryophyta</taxon>
        <taxon>Tracheophyta</taxon>
        <taxon>Spermatophyta</taxon>
        <taxon>Magnoliopsida</taxon>
        <taxon>eudicotyledons</taxon>
        <taxon>Gunneridae</taxon>
        <taxon>Pentapetalae</taxon>
        <taxon>asterids</taxon>
        <taxon>campanulids</taxon>
        <taxon>Asterales</taxon>
        <taxon>Asteraceae</taxon>
        <taxon>Asteroideae</taxon>
        <taxon>Heliantheae alliance</taxon>
        <taxon>Millerieae</taxon>
        <taxon>Smallanthus</taxon>
    </lineage>
</organism>
<dbReference type="Proteomes" id="UP001056120">
    <property type="component" value="Linkage Group LG26"/>
</dbReference>
<reference evidence="2" key="1">
    <citation type="journal article" date="2022" name="Mol. Ecol. Resour.">
        <title>The genomes of chicory, endive, great burdock and yacon provide insights into Asteraceae palaeo-polyploidization history and plant inulin production.</title>
        <authorList>
            <person name="Fan W."/>
            <person name="Wang S."/>
            <person name="Wang H."/>
            <person name="Wang A."/>
            <person name="Jiang F."/>
            <person name="Liu H."/>
            <person name="Zhao H."/>
            <person name="Xu D."/>
            <person name="Zhang Y."/>
        </authorList>
    </citation>
    <scope>NUCLEOTIDE SEQUENCE [LARGE SCALE GENOMIC DNA]</scope>
    <source>
        <strain evidence="2">cv. Yunnan</strain>
    </source>
</reference>
<keyword evidence="2" id="KW-1185">Reference proteome</keyword>
<accession>A0ACB8ZEH5</accession>
<evidence type="ECO:0000313" key="1">
    <source>
        <dbReference type="EMBL" id="KAI3695711.1"/>
    </source>
</evidence>
<protein>
    <submittedName>
        <fullName evidence="1">Uncharacterized protein</fullName>
    </submittedName>
</protein>
<sequence>MVLGLRNGYDSRGHLFSGKLRILMRLRSILAACKSSWCQPGKPPDVVSMVDVLPLNGTNNICPAHANGAIKKAVNDYSLLVRM</sequence>
<proteinExistence type="predicted"/>
<name>A0ACB8ZEH5_9ASTR</name>